<dbReference type="PANTHER" id="PTHR38468:SF1">
    <property type="entry name" value="SLL0939 PROTEIN"/>
    <property type="match status" value="1"/>
</dbReference>
<keyword evidence="1" id="KW-0472">Membrane</keyword>
<comment type="caution">
    <text evidence="2">The sequence shown here is derived from an EMBL/GenBank/DDBJ whole genome shotgun (WGS) entry which is preliminary data.</text>
</comment>
<protein>
    <recommendedName>
        <fullName evidence="4">DUF1622 domain-containing protein</fullName>
    </recommendedName>
</protein>
<proteinExistence type="predicted"/>
<evidence type="ECO:0008006" key="4">
    <source>
        <dbReference type="Google" id="ProtNLM"/>
    </source>
</evidence>
<dbReference type="EMBL" id="JAQMWT010000572">
    <property type="protein sequence ID" value="KAJ8599345.1"/>
    <property type="molecule type" value="Genomic_DNA"/>
</dbReference>
<reference evidence="2" key="1">
    <citation type="submission" date="2023-01" db="EMBL/GenBank/DDBJ databases">
        <title>Metagenome sequencing of chrysophaentin producing Chrysophaeum taylorii.</title>
        <authorList>
            <person name="Davison J."/>
            <person name="Bewley C."/>
        </authorList>
    </citation>
    <scope>NUCLEOTIDE SEQUENCE</scope>
    <source>
        <strain evidence="2">NIES-1699</strain>
    </source>
</reference>
<dbReference type="Proteomes" id="UP001230188">
    <property type="component" value="Unassembled WGS sequence"/>
</dbReference>
<keyword evidence="3" id="KW-1185">Reference proteome</keyword>
<evidence type="ECO:0000313" key="3">
    <source>
        <dbReference type="Proteomes" id="UP001230188"/>
    </source>
</evidence>
<dbReference type="Pfam" id="PF07784">
    <property type="entry name" value="DUF1622"/>
    <property type="match status" value="1"/>
</dbReference>
<evidence type="ECO:0000313" key="2">
    <source>
        <dbReference type="EMBL" id="KAJ8599345.1"/>
    </source>
</evidence>
<organism evidence="2 3">
    <name type="scientific">Chrysophaeum taylorii</name>
    <dbReference type="NCBI Taxonomy" id="2483200"/>
    <lineage>
        <taxon>Eukaryota</taxon>
        <taxon>Sar</taxon>
        <taxon>Stramenopiles</taxon>
        <taxon>Ochrophyta</taxon>
        <taxon>Pelagophyceae</taxon>
        <taxon>Pelagomonadales</taxon>
        <taxon>Pelagomonadaceae</taxon>
        <taxon>Chrysophaeum</taxon>
    </lineage>
</organism>
<keyword evidence="1" id="KW-0812">Transmembrane</keyword>
<evidence type="ECO:0000256" key="1">
    <source>
        <dbReference type="SAM" id="Phobius"/>
    </source>
</evidence>
<name>A0AAD7U6T9_9STRA</name>
<dbReference type="PANTHER" id="PTHR38468">
    <property type="entry name" value="SLL0939 PROTEIN"/>
    <property type="match status" value="1"/>
</dbReference>
<gene>
    <name evidence="2" type="ORF">CTAYLR_005353</name>
</gene>
<feature type="transmembrane region" description="Helical" evidence="1">
    <location>
        <begin position="38"/>
        <end position="63"/>
    </location>
</feature>
<dbReference type="InterPro" id="IPR012427">
    <property type="entry name" value="DUF1622"/>
</dbReference>
<dbReference type="AlphaFoldDB" id="A0AAD7U6T9"/>
<accession>A0AAD7U6T9</accession>
<sequence>MPSFPWVITKPPPAKNEEASAEVDDQRSSEFAEFLVKMITILGGVVLVFATVLAIINLCLVALNSLRRKWTLQHFMPFDRDVGAGPATITRLRLQLSQLIALGLEILLIGDIVETLVRSSADYTFDDLFKLAIVASIRTLLSYFLGLETKEILERAKEDGEEKREG</sequence>
<keyword evidence="1" id="KW-1133">Transmembrane helix</keyword>